<evidence type="ECO:0000313" key="2">
    <source>
        <dbReference type="Proteomes" id="UP001152523"/>
    </source>
</evidence>
<accession>A0AAV0FE12</accession>
<name>A0AAV0FE12_9ASTE</name>
<protein>
    <submittedName>
        <fullName evidence="1">Uncharacterized protein</fullName>
    </submittedName>
</protein>
<organism evidence="1 2">
    <name type="scientific">Cuscuta epithymum</name>
    <dbReference type="NCBI Taxonomy" id="186058"/>
    <lineage>
        <taxon>Eukaryota</taxon>
        <taxon>Viridiplantae</taxon>
        <taxon>Streptophyta</taxon>
        <taxon>Embryophyta</taxon>
        <taxon>Tracheophyta</taxon>
        <taxon>Spermatophyta</taxon>
        <taxon>Magnoliopsida</taxon>
        <taxon>eudicotyledons</taxon>
        <taxon>Gunneridae</taxon>
        <taxon>Pentapetalae</taxon>
        <taxon>asterids</taxon>
        <taxon>lamiids</taxon>
        <taxon>Solanales</taxon>
        <taxon>Convolvulaceae</taxon>
        <taxon>Cuscuteae</taxon>
        <taxon>Cuscuta</taxon>
        <taxon>Cuscuta subgen. Cuscuta</taxon>
    </lineage>
</organism>
<dbReference type="Proteomes" id="UP001152523">
    <property type="component" value="Unassembled WGS sequence"/>
</dbReference>
<keyword evidence="2" id="KW-1185">Reference proteome</keyword>
<proteinExistence type="predicted"/>
<comment type="caution">
    <text evidence="1">The sequence shown here is derived from an EMBL/GenBank/DDBJ whole genome shotgun (WGS) entry which is preliminary data.</text>
</comment>
<evidence type="ECO:0000313" key="1">
    <source>
        <dbReference type="EMBL" id="CAH9133830.1"/>
    </source>
</evidence>
<sequence>MKSINNSAATISANINSISVLNGTSFKEWKENVMIVLGCLDLNLALRTEKPATVKDTSTLDEKREMERWERSNRMSLMIMKRAILESFRGTMSDEADAKPFLAELEKRFAKKEKAEISTLLSTLVSMKYKGKGNIREYIWEMSHIASKLSALKLILPEELLVYLVLISLPSQFNQLKVSYNCIKEKWSLNELISHCVQEEERIKQDKTESAHLASTSKGNKKRKIKEVVNSWPQRKHHKETKEETKESESFFCKGTNHKKKKCAKYHPWRAKKGMCLALVCSEVNLISVPNDTWWVDSGATTRIVYLCRVA</sequence>
<dbReference type="Pfam" id="PF14223">
    <property type="entry name" value="Retrotran_gag_2"/>
    <property type="match status" value="1"/>
</dbReference>
<reference evidence="1" key="1">
    <citation type="submission" date="2022-07" db="EMBL/GenBank/DDBJ databases">
        <authorList>
            <person name="Macas J."/>
            <person name="Novak P."/>
            <person name="Neumann P."/>
        </authorList>
    </citation>
    <scope>NUCLEOTIDE SEQUENCE</scope>
</reference>
<gene>
    <name evidence="1" type="ORF">CEPIT_LOCUS33246</name>
</gene>
<dbReference type="AlphaFoldDB" id="A0AAV0FE12"/>
<dbReference type="EMBL" id="CAMAPF010000978">
    <property type="protein sequence ID" value="CAH9133830.1"/>
    <property type="molecule type" value="Genomic_DNA"/>
</dbReference>
<dbReference type="PANTHER" id="PTHR35317">
    <property type="entry name" value="OS04G0629600 PROTEIN"/>
    <property type="match status" value="1"/>
</dbReference>
<dbReference type="PANTHER" id="PTHR35317:SF43">
    <property type="entry name" value="TRANSMEMBRANE PROTEIN"/>
    <property type="match status" value="1"/>
</dbReference>